<dbReference type="OrthoDB" id="9813468at2"/>
<dbReference type="AlphaFoldDB" id="A0A1E5H967"/>
<evidence type="ECO:0000256" key="1">
    <source>
        <dbReference type="ARBA" id="ARBA00022491"/>
    </source>
</evidence>
<evidence type="ECO:0000313" key="6">
    <source>
        <dbReference type="EMBL" id="OEG21365.1"/>
    </source>
</evidence>
<protein>
    <submittedName>
        <fullName evidence="6">GntR family transcriptional regulator</fullName>
    </submittedName>
</protein>
<dbReference type="CDD" id="cd06267">
    <property type="entry name" value="PBP1_LacI_sugar_binding-like"/>
    <property type="match status" value="1"/>
</dbReference>
<feature type="domain" description="HTH gntR-type" evidence="5">
    <location>
        <begin position="3"/>
        <end position="71"/>
    </location>
</feature>
<keyword evidence="2" id="KW-0805">Transcription regulation</keyword>
<dbReference type="EMBL" id="MIKC01000040">
    <property type="protein sequence ID" value="OEG21365.1"/>
    <property type="molecule type" value="Genomic_DNA"/>
</dbReference>
<accession>A0A1E5H967</accession>
<keyword evidence="4" id="KW-0804">Transcription</keyword>
<name>A0A1E5H967_9ENTE</name>
<keyword evidence="7" id="KW-1185">Reference proteome</keyword>
<dbReference type="RefSeq" id="WP_069641159.1">
    <property type="nucleotide sequence ID" value="NZ_JAFBEZ010000001.1"/>
</dbReference>
<dbReference type="Gene3D" id="3.40.50.2300">
    <property type="match status" value="2"/>
</dbReference>
<dbReference type="CDD" id="cd07377">
    <property type="entry name" value="WHTH_GntR"/>
    <property type="match status" value="1"/>
</dbReference>
<evidence type="ECO:0000313" key="7">
    <source>
        <dbReference type="Proteomes" id="UP000094469"/>
    </source>
</evidence>
<dbReference type="Pfam" id="PF13377">
    <property type="entry name" value="Peripla_BP_3"/>
    <property type="match status" value="1"/>
</dbReference>
<dbReference type="PRINTS" id="PR00035">
    <property type="entry name" value="HTHGNTR"/>
</dbReference>
<dbReference type="GO" id="GO:0003700">
    <property type="term" value="F:DNA-binding transcription factor activity"/>
    <property type="evidence" value="ECO:0007669"/>
    <property type="project" value="InterPro"/>
</dbReference>
<evidence type="ECO:0000256" key="3">
    <source>
        <dbReference type="ARBA" id="ARBA00023125"/>
    </source>
</evidence>
<dbReference type="SMART" id="SM00345">
    <property type="entry name" value="HTH_GNTR"/>
    <property type="match status" value="1"/>
</dbReference>
<sequence>MSKPLYKKIIDDLLHAIETGNLQENAQLPTEKELSQTYNVSRITSKRALTELENQGLIYRIQGRGSYVQKRKPMKKKVARILFLIPFVNDLSLGNFNEGLAPVTSKHQYEVIMSSSEFLINKKAADIIEDFDGMIYYAHNTEDFLDTLFELSIQEFPVIILDKKIHDLSYPTVQSDNFSGGVMATTYLAELGHQRIAYIFGETTLPQSVRQRYLGYIHATKEQHLSFHTALTDKQSFLNADVIHYLHENAITGVVCENDLVAISLMNLAKRANIDIPNQLSVVGFDNIQAASLIDPSLTTIAQDFKGMGTLAGTMLIDWIEKHKVPTDQQIPVKQIIRHSTKENQ</sequence>
<dbReference type="InterPro" id="IPR046335">
    <property type="entry name" value="LacI/GalR-like_sensor"/>
</dbReference>
<organism evidence="6 7">
    <name type="scientific">Enterococcus ureilyticus</name>
    <dbReference type="NCBI Taxonomy" id="1131292"/>
    <lineage>
        <taxon>Bacteria</taxon>
        <taxon>Bacillati</taxon>
        <taxon>Bacillota</taxon>
        <taxon>Bacilli</taxon>
        <taxon>Lactobacillales</taxon>
        <taxon>Enterococcaceae</taxon>
        <taxon>Enterococcus</taxon>
    </lineage>
</organism>
<dbReference type="PROSITE" id="PS50949">
    <property type="entry name" value="HTH_GNTR"/>
    <property type="match status" value="1"/>
</dbReference>
<dbReference type="InterPro" id="IPR028082">
    <property type="entry name" value="Peripla_BP_I"/>
</dbReference>
<proteinExistence type="predicted"/>
<dbReference type="InterPro" id="IPR036388">
    <property type="entry name" value="WH-like_DNA-bd_sf"/>
</dbReference>
<comment type="caution">
    <text evidence="6">The sequence shown here is derived from an EMBL/GenBank/DDBJ whole genome shotgun (WGS) entry which is preliminary data.</text>
</comment>
<evidence type="ECO:0000259" key="5">
    <source>
        <dbReference type="PROSITE" id="PS50949"/>
    </source>
</evidence>
<dbReference type="InterPro" id="IPR000524">
    <property type="entry name" value="Tscrpt_reg_HTH_GntR"/>
</dbReference>
<evidence type="ECO:0000256" key="2">
    <source>
        <dbReference type="ARBA" id="ARBA00023015"/>
    </source>
</evidence>
<dbReference type="SUPFAM" id="SSF53822">
    <property type="entry name" value="Periplasmic binding protein-like I"/>
    <property type="match status" value="1"/>
</dbReference>
<reference evidence="7" key="1">
    <citation type="submission" date="2016-09" db="EMBL/GenBank/DDBJ databases">
        <authorList>
            <person name="Gulvik C.A."/>
        </authorList>
    </citation>
    <scope>NUCLEOTIDE SEQUENCE [LARGE SCALE GENOMIC DNA]</scope>
    <source>
        <strain evidence="7">LMG 26676</strain>
    </source>
</reference>
<dbReference type="SUPFAM" id="SSF46785">
    <property type="entry name" value="Winged helix' DNA-binding domain"/>
    <property type="match status" value="1"/>
</dbReference>
<evidence type="ECO:0000256" key="4">
    <source>
        <dbReference type="ARBA" id="ARBA00023163"/>
    </source>
</evidence>
<dbReference type="Pfam" id="PF00392">
    <property type="entry name" value="GntR"/>
    <property type="match status" value="1"/>
</dbReference>
<dbReference type="GO" id="GO:0000976">
    <property type="term" value="F:transcription cis-regulatory region binding"/>
    <property type="evidence" value="ECO:0007669"/>
    <property type="project" value="TreeGrafter"/>
</dbReference>
<dbReference type="Proteomes" id="UP000094469">
    <property type="component" value="Unassembled WGS sequence"/>
</dbReference>
<gene>
    <name evidence="6" type="ORF">BCR24_07820</name>
</gene>
<dbReference type="InterPro" id="IPR036390">
    <property type="entry name" value="WH_DNA-bd_sf"/>
</dbReference>
<dbReference type="STRING" id="1131292.BCR24_07820"/>
<keyword evidence="3" id="KW-0238">DNA-binding</keyword>
<keyword evidence="1" id="KW-0678">Repressor</keyword>
<dbReference type="Gene3D" id="1.10.10.10">
    <property type="entry name" value="Winged helix-like DNA-binding domain superfamily/Winged helix DNA-binding domain"/>
    <property type="match status" value="1"/>
</dbReference>
<dbReference type="PANTHER" id="PTHR30146:SF148">
    <property type="entry name" value="HTH-TYPE TRANSCRIPTIONAL REPRESSOR PURR-RELATED"/>
    <property type="match status" value="1"/>
</dbReference>
<dbReference type="PANTHER" id="PTHR30146">
    <property type="entry name" value="LACI-RELATED TRANSCRIPTIONAL REPRESSOR"/>
    <property type="match status" value="1"/>
</dbReference>